<dbReference type="AlphaFoldDB" id="A0A1X6WL04"/>
<organism evidence="1 2">
    <name type="scientific">Vagococcus fluvialis bH819</name>
    <dbReference type="NCBI Taxonomy" id="1255619"/>
    <lineage>
        <taxon>Bacteria</taxon>
        <taxon>Bacillati</taxon>
        <taxon>Bacillota</taxon>
        <taxon>Bacilli</taxon>
        <taxon>Lactobacillales</taxon>
        <taxon>Enterococcaceae</taxon>
        <taxon>Vagococcus</taxon>
    </lineage>
</organism>
<evidence type="ECO:0000313" key="2">
    <source>
        <dbReference type="Proteomes" id="UP000195918"/>
    </source>
</evidence>
<dbReference type="RefSeq" id="WP_086950577.1">
    <property type="nucleotide sequence ID" value="NZ_FWFD01000005.1"/>
</dbReference>
<keyword evidence="2" id="KW-1185">Reference proteome</keyword>
<gene>
    <name evidence="1" type="ORF">FM121_02465</name>
</gene>
<reference evidence="2" key="1">
    <citation type="submission" date="2017-02" db="EMBL/GenBank/DDBJ databases">
        <authorList>
            <person name="Dridi B."/>
        </authorList>
    </citation>
    <scope>NUCLEOTIDE SEQUENCE [LARGE SCALE GENOMIC DNA]</scope>
    <source>
        <strain evidence="2">bH819</strain>
    </source>
</reference>
<dbReference type="Proteomes" id="UP000195918">
    <property type="component" value="Unassembled WGS sequence"/>
</dbReference>
<sequence>MIEMPELFERHMILGKQSFEENEYEVAREHFEEAYNLKDDIKANVYLTKSLMALELYYEAYQVMSEKKAEFLLKEEYQEIYFNLLVKTKLLLEIEKFLIVTPSFKKTEWEKKYKVTKEYELTINERKILENEKELADISNVTPVRQPEFLKKIYYLPKERFMELAKNMLLDNKISFLIKSELINQLTQLDINEPFNTVTWDGKIRTFIPNHHLPLKKMYEENQVLNQIIEYFENSDPSLKEVVTSEVKLHLGCLYPFEIEEMQPAEKWVDSYLKKSEYSFEKEAVKEDLKEILSQQQKIEEQVMNSLLFHE</sequence>
<dbReference type="EMBL" id="FWFD01000005">
    <property type="protein sequence ID" value="SLM84930.1"/>
    <property type="molecule type" value="Genomic_DNA"/>
</dbReference>
<evidence type="ECO:0000313" key="1">
    <source>
        <dbReference type="EMBL" id="SLM84930.1"/>
    </source>
</evidence>
<protein>
    <submittedName>
        <fullName evidence="1">Uncharacterized protein</fullName>
    </submittedName>
</protein>
<proteinExistence type="predicted"/>
<name>A0A1X6WL04_9ENTE</name>
<dbReference type="OrthoDB" id="2199483at2"/>
<accession>A0A1X6WL04</accession>